<dbReference type="RefSeq" id="YP_009797376.1">
    <property type="nucleotide sequence ID" value="NC_047914.1"/>
</dbReference>
<dbReference type="KEGG" id="vg:54987790"/>
<name>A0A2K9V437_9CAUD</name>
<organism evidence="2 3">
    <name type="scientific">Faecalibacterium phage FP_Taranis</name>
    <dbReference type="NCBI Taxonomy" id="2070186"/>
    <lineage>
        <taxon>Viruses</taxon>
        <taxon>Duplodnaviria</taxon>
        <taxon>Heunggongvirae</taxon>
        <taxon>Uroviricota</taxon>
        <taxon>Caudoviricetes</taxon>
        <taxon>Taranisvirus</taxon>
        <taxon>Taranisvirus taranis</taxon>
    </lineage>
</organism>
<reference evidence="2 3" key="1">
    <citation type="submission" date="2017-12" db="EMBL/GenBank/DDBJ databases">
        <title>Phages infecting Faecalibacterium prausnitzii belong to novel viral genera that help decipher intestinal viromes.</title>
        <authorList>
            <person name="Petit M.-A."/>
            <person name="De Paepe M."/>
            <person name="Benevides L."/>
            <person name="Langella P."/>
        </authorList>
    </citation>
    <scope>NUCLEOTIDE SEQUENCE [LARGE SCALE GENOMIC DNA]</scope>
</reference>
<dbReference type="EMBL" id="MG711467">
    <property type="protein sequence ID" value="AUV56826.1"/>
    <property type="molecule type" value="Genomic_DNA"/>
</dbReference>
<evidence type="ECO:0000313" key="2">
    <source>
        <dbReference type="EMBL" id="AUV56826.1"/>
    </source>
</evidence>
<evidence type="ECO:0000313" key="3">
    <source>
        <dbReference type="Proteomes" id="UP000241620"/>
    </source>
</evidence>
<sequence length="104" mass="11509">MSFYVLSKAGDTFINVESFEYVYVADDDTIKAIAGQRMVRLGKYTNRECAETALQMLFGRLSPAGGVYRMPTDDEVWSTAEHARPKAPDKFAANGKKPTRHGGS</sequence>
<keyword evidence="3" id="KW-1185">Reference proteome</keyword>
<protein>
    <submittedName>
        <fullName evidence="2">Uncharacterized protein</fullName>
    </submittedName>
</protein>
<dbReference type="GeneID" id="54987790"/>
<accession>A0A2K9V437</accession>
<evidence type="ECO:0000256" key="1">
    <source>
        <dbReference type="SAM" id="MobiDB-lite"/>
    </source>
</evidence>
<dbReference type="Proteomes" id="UP000241620">
    <property type="component" value="Segment"/>
</dbReference>
<feature type="region of interest" description="Disordered" evidence="1">
    <location>
        <begin position="79"/>
        <end position="104"/>
    </location>
</feature>
<proteinExistence type="predicted"/>